<dbReference type="AlphaFoldDB" id="A0A2N5CH73"/>
<dbReference type="EMBL" id="PJRP01000002">
    <property type="protein sequence ID" value="PLQ01589.1"/>
    <property type="molecule type" value="Genomic_DNA"/>
</dbReference>
<name>A0A2N5CH73_9BURK</name>
<proteinExistence type="predicted"/>
<protein>
    <submittedName>
        <fullName evidence="1">Uncharacterized protein</fullName>
    </submittedName>
</protein>
<evidence type="ECO:0000313" key="1">
    <source>
        <dbReference type="EMBL" id="PLQ01589.1"/>
    </source>
</evidence>
<reference evidence="1 2" key="1">
    <citation type="submission" date="2017-12" db="EMBL/GenBank/DDBJ databases">
        <title>Genome sequence of the active heterotrophic nitrifier-denitrifier, Cupriavidus pauculus UM1.</title>
        <authorList>
            <person name="Putonti C."/>
            <person name="Castignetti D."/>
        </authorList>
    </citation>
    <scope>NUCLEOTIDE SEQUENCE [LARGE SCALE GENOMIC DNA]</scope>
    <source>
        <strain evidence="1 2">UM1</strain>
    </source>
</reference>
<accession>A0A2N5CH73</accession>
<dbReference type="Proteomes" id="UP000234341">
    <property type="component" value="Unassembled WGS sequence"/>
</dbReference>
<evidence type="ECO:0000313" key="2">
    <source>
        <dbReference type="Proteomes" id="UP000234341"/>
    </source>
</evidence>
<comment type="caution">
    <text evidence="1">The sequence shown here is derived from an EMBL/GenBank/DDBJ whole genome shotgun (WGS) entry which is preliminary data.</text>
</comment>
<organism evidence="1 2">
    <name type="scientific">Cupriavidus pauculus</name>
    <dbReference type="NCBI Taxonomy" id="82633"/>
    <lineage>
        <taxon>Bacteria</taxon>
        <taxon>Pseudomonadati</taxon>
        <taxon>Pseudomonadota</taxon>
        <taxon>Betaproteobacteria</taxon>
        <taxon>Burkholderiales</taxon>
        <taxon>Burkholderiaceae</taxon>
        <taxon>Cupriavidus</taxon>
    </lineage>
</organism>
<gene>
    <name evidence="1" type="ORF">CYJ10_07925</name>
</gene>
<sequence length="148" mass="16055">MLRSAQADTEASANGWTLTLPRPGERVDALYSASPVHLGFTTVDTDGQRRSYLVDAISGTSVTTRDPDGTPILAVTGLPWASHGMATPIAVISTLATGHTMAPGTSTRDAFRLDLWQADGNTATPLQHARWYRRRGRLGWRELVRSPQ</sequence>